<dbReference type="RefSeq" id="WP_133531132.1">
    <property type="nucleotide sequence ID" value="NZ_SNXX01000034.1"/>
</dbReference>
<dbReference type="NCBIfam" id="TIGR01766">
    <property type="entry name" value="IS200/IS605 family accessory protein TnpB-like domain"/>
    <property type="match status" value="1"/>
</dbReference>
<evidence type="ECO:0000256" key="4">
    <source>
        <dbReference type="ARBA" id="ARBA00023172"/>
    </source>
</evidence>
<feature type="domain" description="Probable transposase IS891/IS1136/IS1341" evidence="5">
    <location>
        <begin position="184"/>
        <end position="298"/>
    </location>
</feature>
<dbReference type="GO" id="GO:0006310">
    <property type="term" value="P:DNA recombination"/>
    <property type="evidence" value="ECO:0007669"/>
    <property type="project" value="UniProtKB-KW"/>
</dbReference>
<proteinExistence type="inferred from homology"/>
<dbReference type="NCBIfam" id="NF040570">
    <property type="entry name" value="guided_TnpB"/>
    <property type="match status" value="1"/>
</dbReference>
<name>A0A4R6RPI9_9FIRM</name>
<keyword evidence="4" id="KW-0233">DNA recombination</keyword>
<comment type="similarity">
    <text evidence="1">In the C-terminal section; belongs to the transposase 35 family.</text>
</comment>
<keyword evidence="3" id="KW-0238">DNA-binding</keyword>
<sequence length="334" mass="39183">MKLSFKFKPAINHKNLNIIRTLSFHTSKLYNIVNYSINKGKNKPVYSKLDKKFRDNWHCDFLHSHNRQHCLKLLAQNWKSYFRSLNDYKNNPSKYNGMPKPPKYKYLDFNSNEIIFTNYAIRIKNGNILLSLSKKMKSMYKVDNLKFELSDKVQSFINMDSIQQVKIKRESVSNRWYLIVVYNKECKENNGDNVMSIDPGLDNLAAITFKDSNKNYLINGKPLKSKNAYYNKEIARLSSIRMKQVGSKKFKNTNRIKSLRIDRRNYVLNYLHKASRQAIDIALNENVGTIVIGDIKNIKQNSIIKSFVQIPVQRLVNMIEYKAKLEGISFIKIN</sequence>
<dbReference type="Pfam" id="PF01385">
    <property type="entry name" value="OrfB_IS605"/>
    <property type="match status" value="1"/>
</dbReference>
<protein>
    <submittedName>
        <fullName evidence="6">IS605 OrfB family transposase</fullName>
    </submittedName>
</protein>
<keyword evidence="2" id="KW-0815">Transposition</keyword>
<dbReference type="EMBL" id="SNXX01000034">
    <property type="protein sequence ID" value="TDP88681.1"/>
    <property type="molecule type" value="Genomic_DNA"/>
</dbReference>
<dbReference type="AlphaFoldDB" id="A0A4R6RPI9"/>
<dbReference type="GO" id="GO:0032196">
    <property type="term" value="P:transposition"/>
    <property type="evidence" value="ECO:0007669"/>
    <property type="project" value="UniProtKB-KW"/>
</dbReference>
<dbReference type="InterPro" id="IPR001959">
    <property type="entry name" value="Transposase"/>
</dbReference>
<dbReference type="InterPro" id="IPR010095">
    <property type="entry name" value="Cas12f1-like_TNB"/>
</dbReference>
<evidence type="ECO:0000313" key="6">
    <source>
        <dbReference type="EMBL" id="TDP88681.1"/>
    </source>
</evidence>
<accession>A0A4R6RPI9</accession>
<evidence type="ECO:0000259" key="5">
    <source>
        <dbReference type="Pfam" id="PF01385"/>
    </source>
</evidence>
<reference evidence="6 7" key="1">
    <citation type="submission" date="2019-03" db="EMBL/GenBank/DDBJ databases">
        <title>Subsurface microbial communities from deep shales in Ohio and West Virginia, USA.</title>
        <authorList>
            <person name="Wrighton K."/>
        </authorList>
    </citation>
    <scope>NUCLEOTIDE SEQUENCE [LARGE SCALE GENOMIC DNA]</scope>
    <source>
        <strain evidence="6 7">MSL 7</strain>
    </source>
</reference>
<organism evidence="6 7">
    <name type="scientific">Halanaerobium saccharolyticum</name>
    <dbReference type="NCBI Taxonomy" id="43595"/>
    <lineage>
        <taxon>Bacteria</taxon>
        <taxon>Bacillati</taxon>
        <taxon>Bacillota</taxon>
        <taxon>Clostridia</taxon>
        <taxon>Halanaerobiales</taxon>
        <taxon>Halanaerobiaceae</taxon>
        <taxon>Halanaerobium</taxon>
    </lineage>
</organism>
<gene>
    <name evidence="6" type="ORF">C7957_1341</name>
</gene>
<evidence type="ECO:0000256" key="1">
    <source>
        <dbReference type="ARBA" id="ARBA00008761"/>
    </source>
</evidence>
<evidence type="ECO:0000256" key="2">
    <source>
        <dbReference type="ARBA" id="ARBA00022578"/>
    </source>
</evidence>
<dbReference type="Proteomes" id="UP000295176">
    <property type="component" value="Unassembled WGS sequence"/>
</dbReference>
<evidence type="ECO:0000256" key="3">
    <source>
        <dbReference type="ARBA" id="ARBA00023125"/>
    </source>
</evidence>
<feature type="non-terminal residue" evidence="6">
    <location>
        <position position="334"/>
    </location>
</feature>
<evidence type="ECO:0000313" key="7">
    <source>
        <dbReference type="Proteomes" id="UP000295176"/>
    </source>
</evidence>
<dbReference type="GO" id="GO:0003677">
    <property type="term" value="F:DNA binding"/>
    <property type="evidence" value="ECO:0007669"/>
    <property type="project" value="UniProtKB-KW"/>
</dbReference>
<comment type="caution">
    <text evidence="6">The sequence shown here is derived from an EMBL/GenBank/DDBJ whole genome shotgun (WGS) entry which is preliminary data.</text>
</comment>